<evidence type="ECO:0000259" key="1">
    <source>
        <dbReference type="Pfam" id="PF13700"/>
    </source>
</evidence>
<evidence type="ECO:0000313" key="2">
    <source>
        <dbReference type="EMBL" id="MBO2461547.1"/>
    </source>
</evidence>
<protein>
    <submittedName>
        <fullName evidence="2">DUF4158 domain-containing protein</fullName>
    </submittedName>
</protein>
<dbReference type="Proteomes" id="UP000680206">
    <property type="component" value="Unassembled WGS sequence"/>
</dbReference>
<gene>
    <name evidence="2" type="ORF">J4709_28585</name>
</gene>
<feature type="domain" description="DUF4158" evidence="1">
    <location>
        <begin position="5"/>
        <end position="147"/>
    </location>
</feature>
<keyword evidence="3" id="KW-1185">Reference proteome</keyword>
<comment type="caution">
    <text evidence="2">The sequence shown here is derived from an EMBL/GenBank/DDBJ whole genome shotgun (WGS) entry which is preliminary data.</text>
</comment>
<evidence type="ECO:0000313" key="3">
    <source>
        <dbReference type="Proteomes" id="UP000680206"/>
    </source>
</evidence>
<proteinExistence type="predicted"/>
<sequence>MPVEFLTDDEAAAFGRYAGTVSQGDLERVFFLDDEDRALVERRRGDHMKLGFSLQLVTVRWLGTFLEDPLDVPVAVLDFVAEQLVVADSSQVKRYTERAKTKLDHQWEIRQAYGLIELSAAEAELRAWVAARSWTTGDGPKAIFNDAAG</sequence>
<accession>A0ABS3RXR1</accession>
<dbReference type="Pfam" id="PF13700">
    <property type="entry name" value="DUF4158"/>
    <property type="match status" value="1"/>
</dbReference>
<dbReference type="InterPro" id="IPR025296">
    <property type="entry name" value="DUF4158"/>
</dbReference>
<name>A0ABS3RXR1_9ACTN</name>
<reference evidence="2 3" key="1">
    <citation type="submission" date="2021-03" db="EMBL/GenBank/DDBJ databases">
        <title>Actinomadura violae sp. nov., isolated from lichen in Thailand.</title>
        <authorList>
            <person name="Kanchanasin P."/>
            <person name="Saeng-In P."/>
            <person name="Phongsopitanun W."/>
            <person name="Yuki M."/>
            <person name="Kudo T."/>
            <person name="Ohkuma M."/>
            <person name="Tanasupawat S."/>
        </authorList>
    </citation>
    <scope>NUCLEOTIDE SEQUENCE [LARGE SCALE GENOMIC DNA]</scope>
    <source>
        <strain evidence="2 3">LCR2-06</strain>
    </source>
</reference>
<dbReference type="RefSeq" id="WP_208244904.1">
    <property type="nucleotide sequence ID" value="NZ_JAGEPF010000018.1"/>
</dbReference>
<dbReference type="EMBL" id="JAGEPF010000018">
    <property type="protein sequence ID" value="MBO2461547.1"/>
    <property type="molecule type" value="Genomic_DNA"/>
</dbReference>
<organism evidence="2 3">
    <name type="scientific">Actinomadura violacea</name>
    <dbReference type="NCBI Taxonomy" id="2819934"/>
    <lineage>
        <taxon>Bacteria</taxon>
        <taxon>Bacillati</taxon>
        <taxon>Actinomycetota</taxon>
        <taxon>Actinomycetes</taxon>
        <taxon>Streptosporangiales</taxon>
        <taxon>Thermomonosporaceae</taxon>
        <taxon>Actinomadura</taxon>
    </lineage>
</organism>